<gene>
    <name evidence="4" type="ORF">SLS56_000969</name>
</gene>
<evidence type="ECO:0000256" key="1">
    <source>
        <dbReference type="ARBA" id="ARBA00006174"/>
    </source>
</evidence>
<organism evidence="4 5">
    <name type="scientific">Neofusicoccum ribis</name>
    <dbReference type="NCBI Taxonomy" id="45134"/>
    <lineage>
        <taxon>Eukaryota</taxon>
        <taxon>Fungi</taxon>
        <taxon>Dikarya</taxon>
        <taxon>Ascomycota</taxon>
        <taxon>Pezizomycotina</taxon>
        <taxon>Dothideomycetes</taxon>
        <taxon>Dothideomycetes incertae sedis</taxon>
        <taxon>Botryosphaeriales</taxon>
        <taxon>Botryosphaeriaceae</taxon>
        <taxon>Neofusicoccum</taxon>
    </lineage>
</organism>
<feature type="domain" description="MmgE/PrpD N-terminal" evidence="2">
    <location>
        <begin position="38"/>
        <end position="282"/>
    </location>
</feature>
<dbReference type="InterPro" id="IPR036148">
    <property type="entry name" value="MmgE/PrpD_sf"/>
</dbReference>
<accession>A0ABR3TBD4</accession>
<dbReference type="Proteomes" id="UP001521116">
    <property type="component" value="Unassembled WGS sequence"/>
</dbReference>
<proteinExistence type="inferred from homology"/>
<feature type="domain" description="MmgE/PrpD C-terminal" evidence="3">
    <location>
        <begin position="311"/>
        <end position="487"/>
    </location>
</feature>
<keyword evidence="5" id="KW-1185">Reference proteome</keyword>
<evidence type="ECO:0008006" key="6">
    <source>
        <dbReference type="Google" id="ProtNLM"/>
    </source>
</evidence>
<evidence type="ECO:0000259" key="2">
    <source>
        <dbReference type="Pfam" id="PF03972"/>
    </source>
</evidence>
<dbReference type="EMBL" id="JAJVDC020000005">
    <property type="protein sequence ID" value="KAL1636875.1"/>
    <property type="molecule type" value="Genomic_DNA"/>
</dbReference>
<dbReference type="PANTHER" id="PTHR16943">
    <property type="entry name" value="2-METHYLCITRATE DEHYDRATASE-RELATED"/>
    <property type="match status" value="1"/>
</dbReference>
<dbReference type="InterPro" id="IPR045337">
    <property type="entry name" value="MmgE_PrpD_C"/>
</dbReference>
<dbReference type="SUPFAM" id="SSF103378">
    <property type="entry name" value="2-methylcitrate dehydratase PrpD"/>
    <property type="match status" value="1"/>
</dbReference>
<dbReference type="PANTHER" id="PTHR16943:SF8">
    <property type="entry name" value="2-METHYLCITRATE DEHYDRATASE"/>
    <property type="match status" value="1"/>
</dbReference>
<sequence length="512" mass="55472">MVLRARAEGVVDGEAKSVGSGKMKHQLESEIEGDGTTEQLARWIVELRAESMPARVLERAKHLILDGIGCGLVGARVPWSAKMLDAVSAYEPDGPCSVIGSEKRFGPLAAAILNGSFIQATELDDYHSMAPLHSASIVLPALLAGVEATKAGHPVTGRDLLVAAVAGFETGPRAGLALYGPDMLTRGWHSGPIFGCPAAAAAASRLFGLGVRETESALGIACTQAGALMSAQYEGMIKRAQHAFAARNGLFGALLARGGYEGMRKVFERPYGGFLAMFSAGNERDPPYKVHEVAAGLGEIWHTELIRIKLHACVGGSHGQIEVLEKLQLKHPDRFTLDQLPRIRKIKVGLSHAIYAHDGWVPESRPLTETGGQMNAAEKYIGAVQLTDRQVLLEQFSAKKLDDDLVWDLIHKTECYHDPEFDKPNQVAGARITIEFDDGFSLEDWTPWPKGYDPPITNEDIRAKYRKLATSVVDAARMQQIEDLVLNLDKLDETFIVKLGDLLVAPVGNSMA</sequence>
<name>A0ABR3TBD4_9PEZI</name>
<dbReference type="Gene3D" id="1.10.4100.10">
    <property type="entry name" value="2-methylcitrate dehydratase PrpD"/>
    <property type="match status" value="1"/>
</dbReference>
<protein>
    <recommendedName>
        <fullName evidence="6">MmgE/PrpD family protein</fullName>
    </recommendedName>
</protein>
<evidence type="ECO:0000313" key="5">
    <source>
        <dbReference type="Proteomes" id="UP001521116"/>
    </source>
</evidence>
<evidence type="ECO:0000259" key="3">
    <source>
        <dbReference type="Pfam" id="PF19305"/>
    </source>
</evidence>
<comment type="similarity">
    <text evidence="1">Belongs to the PrpD family.</text>
</comment>
<comment type="caution">
    <text evidence="4">The sequence shown here is derived from an EMBL/GenBank/DDBJ whole genome shotgun (WGS) entry which is preliminary data.</text>
</comment>
<evidence type="ECO:0000313" key="4">
    <source>
        <dbReference type="EMBL" id="KAL1636875.1"/>
    </source>
</evidence>
<dbReference type="Pfam" id="PF19305">
    <property type="entry name" value="MmgE_PrpD_C"/>
    <property type="match status" value="1"/>
</dbReference>
<reference evidence="4 5" key="1">
    <citation type="submission" date="2024-02" db="EMBL/GenBank/DDBJ databases">
        <title>De novo assembly and annotation of 12 fungi associated with fruit tree decline syndrome in Ontario, Canada.</title>
        <authorList>
            <person name="Sulman M."/>
            <person name="Ellouze W."/>
            <person name="Ilyukhin E."/>
        </authorList>
    </citation>
    <scope>NUCLEOTIDE SEQUENCE [LARGE SCALE GENOMIC DNA]</scope>
    <source>
        <strain evidence="4 5">M1-105</strain>
    </source>
</reference>
<dbReference type="InterPro" id="IPR042183">
    <property type="entry name" value="MmgE/PrpD_sf_1"/>
</dbReference>
<dbReference type="Pfam" id="PF03972">
    <property type="entry name" value="MmgE_PrpD_N"/>
    <property type="match status" value="1"/>
</dbReference>
<dbReference type="InterPro" id="IPR045336">
    <property type="entry name" value="MmgE_PrpD_N"/>
</dbReference>
<dbReference type="InterPro" id="IPR005656">
    <property type="entry name" value="MmgE_PrpD"/>
</dbReference>